<evidence type="ECO:0000256" key="17">
    <source>
        <dbReference type="PROSITE-ProRule" id="PRU10141"/>
    </source>
</evidence>
<dbReference type="Gene3D" id="1.10.510.10">
    <property type="entry name" value="Transferase(Phosphotransferase) domain 1"/>
    <property type="match status" value="1"/>
</dbReference>
<dbReference type="Pfam" id="PF13646">
    <property type="entry name" value="HEAT_2"/>
    <property type="match status" value="1"/>
</dbReference>
<dbReference type="SMART" id="SM00220">
    <property type="entry name" value="S_TKc"/>
    <property type="match status" value="1"/>
</dbReference>
<feature type="transmembrane region" description="Helical" evidence="18">
    <location>
        <begin position="282"/>
        <end position="303"/>
    </location>
</feature>
<dbReference type="FunFam" id="1.25.10.10:FF:000017">
    <property type="entry name" value="26S proteasome non-ATPase regulatory subunit 1"/>
    <property type="match status" value="1"/>
</dbReference>
<dbReference type="InterPro" id="IPR002902">
    <property type="entry name" value="GNK2"/>
</dbReference>
<feature type="transmembrane region" description="Helical" evidence="18">
    <location>
        <begin position="996"/>
        <end position="1018"/>
    </location>
</feature>
<evidence type="ECO:0000256" key="11">
    <source>
        <dbReference type="ARBA" id="ARBA00022840"/>
    </source>
</evidence>
<evidence type="ECO:0000313" key="22">
    <source>
        <dbReference type="Proteomes" id="UP001279734"/>
    </source>
</evidence>
<dbReference type="PROSITE" id="PS00107">
    <property type="entry name" value="PROTEIN_KINASE_ATP"/>
    <property type="match status" value="1"/>
</dbReference>
<keyword evidence="6 18" id="KW-0812">Transmembrane</keyword>
<keyword evidence="8" id="KW-0677">Repeat</keyword>
<dbReference type="PROSITE" id="PS00108">
    <property type="entry name" value="PROTEIN_KINASE_ST"/>
    <property type="match status" value="1"/>
</dbReference>
<feature type="domain" description="Gnk2-homologous" evidence="20">
    <location>
        <begin position="134"/>
        <end position="241"/>
    </location>
</feature>
<keyword evidence="9 17" id="KW-0547">Nucleotide-binding</keyword>
<keyword evidence="7" id="KW-0732">Signal</keyword>
<dbReference type="Pfam" id="PF18004">
    <property type="entry name" value="RPN2_C"/>
    <property type="match status" value="1"/>
</dbReference>
<dbReference type="FunFam" id="3.30.200.20:FF:000142">
    <property type="entry name" value="Cysteine-rich receptor-like protein kinase 10"/>
    <property type="match status" value="1"/>
</dbReference>
<dbReference type="Gene3D" id="3.30.200.20">
    <property type="entry name" value="Phosphorylase Kinase, domain 1"/>
    <property type="match status" value="1"/>
</dbReference>
<dbReference type="PROSITE" id="PS51473">
    <property type="entry name" value="GNK2"/>
    <property type="match status" value="2"/>
</dbReference>
<keyword evidence="11 17" id="KW-0067">ATP-binding</keyword>
<feature type="binding site" evidence="17">
    <location>
        <position position="367"/>
    </location>
    <ligand>
        <name>ATP</name>
        <dbReference type="ChEBI" id="CHEBI:30616"/>
    </ligand>
</feature>
<dbReference type="CDD" id="cd14066">
    <property type="entry name" value="STKc_IRAK"/>
    <property type="match status" value="1"/>
</dbReference>
<dbReference type="GO" id="GO:0009737">
    <property type="term" value="P:response to abscisic acid"/>
    <property type="evidence" value="ECO:0007669"/>
    <property type="project" value="UniProtKB-ARBA"/>
</dbReference>
<comment type="subcellular location">
    <subcellularLocation>
        <location evidence="1">Membrane</location>
        <topology evidence="1">Single-pass membrane protein</topology>
    </subcellularLocation>
</comment>
<name>A0AAD3SY46_NEPGR</name>
<sequence length="1071" mass="118015">MSISETVEHWKVERSPETDELRKPKCPTCYDTGNFTSNGTYAQNRREVLSSILAGVADGESFVQATTGVEPDQVYSFAMCRGDVSSNACYTCVNESIYEITNGCPVQREAINWGQDLYCMVRCFDHPLPESYETNPHLFLYNVNNVSINLDQFDQDFSNLTSTIITRASSGSKVKFAAGDLDLDHFHNLYALVQCIPILSVANCMACLQTAVGNFERQLPGKQGGVFLTPSCIFRYESYLPYNITEVDWVSSPPPPLVSIAPSSPAIKIPAGGGGRNSRPPIIMIAIPVAIISILAALTCLFVRNRSLAYIVRKKPDEDEAVESLHFDFTTIKVATNNFCEFNKLGEGGFGAVYKGTLSDGQDVAVKRLASGSSQGELEFKNEVLLMARLEHKNLVRLIGFCLEGIERILIYEFVPNASLDHFLFDPIRRVHMNWEMRYNIIRGIARGLLYLHEESRLKIIHRDLKASNILLDECMKPKISDFGMARLFIADQSHSSTRRIVGTYGYMAPEYAKFGTISVKADVFSFGVLLLEIISGRRNATVKSSGHVEHLLSYAWKHWTEGRVLKIIDQVLRDRGGLDEMKLCIHIGLLCVQERAQDRPTMAAVNLMFNSFSQSLPPPSEPAFLMEDWLSRATNWAKFCATAGLGVIHRGHLQQGRSLMAPYLPQTGDGGGGSPYSEGGALYALGLIHASHGEGIKQFLRDSLHSADVEVIQHGACLGLGLGALGTADEDIFEDIKTVLFTGSAVAGEAAGIAMGLLMVGTASEKAGEMLAYAHETQHEKIIRRIAFGIALTVYGREEEADTLIEQMTRDQDPILRYGGMYALALAYRGTSNNKAIRQLLHFAVSDVSDDVRRTAVLALGFVLYSEPEQTPRIVSLLSESYNPHVRYGAALAVGISCAGTGLSEAISLLEPLTADVVDFVRQGALIAMAMVMVQISEASDSRVGTFRRQLEKIILDKHEDTMSKMGAILASGILDAGGRNVNIRLLSKTKHDKVTAVVGLVVFSQFGYWYPLIYFISLSFSPTAFIGLNCDLKVPRFEFLSHAKPSLFEYPKPTTVPVGDHSREEVRFD</sequence>
<dbReference type="InterPro" id="IPR016024">
    <property type="entry name" value="ARM-type_fold"/>
</dbReference>
<gene>
    <name evidence="21" type="ORF">Nepgr_022139</name>
</gene>
<evidence type="ECO:0000256" key="3">
    <source>
        <dbReference type="ARBA" id="ARBA00022527"/>
    </source>
</evidence>
<dbReference type="Pfam" id="PF07714">
    <property type="entry name" value="PK_Tyr_Ser-Thr"/>
    <property type="match status" value="1"/>
</dbReference>
<dbReference type="GO" id="GO:0043161">
    <property type="term" value="P:proteasome-mediated ubiquitin-dependent protein catabolic process"/>
    <property type="evidence" value="ECO:0007669"/>
    <property type="project" value="TreeGrafter"/>
</dbReference>
<keyword evidence="13 18" id="KW-1133">Transmembrane helix</keyword>
<keyword evidence="3" id="KW-0723">Serine/threonine-protein kinase</keyword>
<keyword evidence="14 18" id="KW-0472">Membrane</keyword>
<dbReference type="Gene3D" id="1.25.10.10">
    <property type="entry name" value="Leucine-rich Repeat Variant"/>
    <property type="match status" value="1"/>
</dbReference>
<dbReference type="InterPro" id="IPR008271">
    <property type="entry name" value="Ser/Thr_kinase_AS"/>
</dbReference>
<dbReference type="GO" id="GO:0034515">
    <property type="term" value="C:proteasome storage granule"/>
    <property type="evidence" value="ECO:0007669"/>
    <property type="project" value="TreeGrafter"/>
</dbReference>
<dbReference type="InterPro" id="IPR011989">
    <property type="entry name" value="ARM-like"/>
</dbReference>
<evidence type="ECO:0000256" key="15">
    <source>
        <dbReference type="ARBA" id="ARBA00023170"/>
    </source>
</evidence>
<keyword evidence="5" id="KW-0808">Transferase</keyword>
<evidence type="ECO:0000256" key="14">
    <source>
        <dbReference type="ARBA" id="ARBA00023136"/>
    </source>
</evidence>
<evidence type="ECO:0000313" key="21">
    <source>
        <dbReference type="EMBL" id="GMH20298.1"/>
    </source>
</evidence>
<dbReference type="PANTHER" id="PTHR10943">
    <property type="entry name" value="26S PROTEASOME NON-ATPASE REGULATORY SUBUNIT"/>
    <property type="match status" value="1"/>
</dbReference>
<evidence type="ECO:0000256" key="4">
    <source>
        <dbReference type="ARBA" id="ARBA00022553"/>
    </source>
</evidence>
<dbReference type="SUPFAM" id="SSF48371">
    <property type="entry name" value="ARM repeat"/>
    <property type="match status" value="1"/>
</dbReference>
<dbReference type="Gene3D" id="3.30.430.20">
    <property type="entry name" value="Gnk2 domain, C-X8-C-X2-C motif"/>
    <property type="match status" value="2"/>
</dbReference>
<dbReference type="PROSITE" id="PS50011">
    <property type="entry name" value="PROTEIN_KINASE_DOM"/>
    <property type="match status" value="1"/>
</dbReference>
<dbReference type="GO" id="GO:0005524">
    <property type="term" value="F:ATP binding"/>
    <property type="evidence" value="ECO:0007669"/>
    <property type="project" value="UniProtKB-UniRule"/>
</dbReference>
<accession>A0AAD3SY46</accession>
<keyword evidence="22" id="KW-1185">Reference proteome</keyword>
<keyword evidence="12" id="KW-0647">Proteasome</keyword>
<evidence type="ECO:0000259" key="19">
    <source>
        <dbReference type="PROSITE" id="PS50011"/>
    </source>
</evidence>
<dbReference type="GO" id="GO:0016020">
    <property type="term" value="C:membrane"/>
    <property type="evidence" value="ECO:0007669"/>
    <property type="project" value="UniProtKB-SubCell"/>
</dbReference>
<protein>
    <submittedName>
        <fullName evidence="21">Uncharacterized protein</fullName>
    </submittedName>
</protein>
<dbReference type="CDD" id="cd23509">
    <property type="entry name" value="Gnk2-like"/>
    <property type="match status" value="2"/>
</dbReference>
<comment type="caution">
    <text evidence="21">The sequence shown here is derived from an EMBL/GenBank/DDBJ whole genome shotgun (WGS) entry which is preliminary data.</text>
</comment>
<evidence type="ECO:0000256" key="9">
    <source>
        <dbReference type="ARBA" id="ARBA00022741"/>
    </source>
</evidence>
<evidence type="ECO:0000256" key="10">
    <source>
        <dbReference type="ARBA" id="ARBA00022777"/>
    </source>
</evidence>
<dbReference type="InterPro" id="IPR000719">
    <property type="entry name" value="Prot_kinase_dom"/>
</dbReference>
<keyword evidence="10" id="KW-0418">Kinase</keyword>
<dbReference type="EMBL" id="BSYO01000021">
    <property type="protein sequence ID" value="GMH20298.1"/>
    <property type="molecule type" value="Genomic_DNA"/>
</dbReference>
<dbReference type="GO" id="GO:0008540">
    <property type="term" value="C:proteasome regulatory particle, base subcomplex"/>
    <property type="evidence" value="ECO:0007669"/>
    <property type="project" value="TreeGrafter"/>
</dbReference>
<dbReference type="AlphaFoldDB" id="A0AAD3SY46"/>
<organism evidence="21 22">
    <name type="scientific">Nepenthes gracilis</name>
    <name type="common">Slender pitcher plant</name>
    <dbReference type="NCBI Taxonomy" id="150966"/>
    <lineage>
        <taxon>Eukaryota</taxon>
        <taxon>Viridiplantae</taxon>
        <taxon>Streptophyta</taxon>
        <taxon>Embryophyta</taxon>
        <taxon>Tracheophyta</taxon>
        <taxon>Spermatophyta</taxon>
        <taxon>Magnoliopsida</taxon>
        <taxon>eudicotyledons</taxon>
        <taxon>Gunneridae</taxon>
        <taxon>Pentapetalae</taxon>
        <taxon>Caryophyllales</taxon>
        <taxon>Nepenthaceae</taxon>
        <taxon>Nepenthes</taxon>
    </lineage>
</organism>
<dbReference type="InterPro" id="IPR017441">
    <property type="entry name" value="Protein_kinase_ATP_BS"/>
</dbReference>
<dbReference type="Proteomes" id="UP001279734">
    <property type="component" value="Unassembled WGS sequence"/>
</dbReference>
<comment type="similarity">
    <text evidence="2">Belongs to the proteasome subunit S1 family.</text>
</comment>
<dbReference type="InterPro" id="IPR038408">
    <property type="entry name" value="GNK2_sf"/>
</dbReference>
<keyword evidence="16" id="KW-0325">Glycoprotein</keyword>
<proteinExistence type="inferred from homology"/>
<evidence type="ECO:0000256" key="5">
    <source>
        <dbReference type="ARBA" id="ARBA00022679"/>
    </source>
</evidence>
<evidence type="ECO:0000256" key="2">
    <source>
        <dbReference type="ARBA" id="ARBA00006308"/>
    </source>
</evidence>
<dbReference type="InterPro" id="IPR001245">
    <property type="entry name" value="Ser-Thr/Tyr_kinase_cat_dom"/>
</dbReference>
<evidence type="ECO:0000256" key="12">
    <source>
        <dbReference type="ARBA" id="ARBA00022942"/>
    </source>
</evidence>
<feature type="domain" description="Protein kinase" evidence="19">
    <location>
        <begin position="339"/>
        <end position="614"/>
    </location>
</feature>
<reference evidence="21" key="1">
    <citation type="submission" date="2023-05" db="EMBL/GenBank/DDBJ databases">
        <title>Nepenthes gracilis genome sequencing.</title>
        <authorList>
            <person name="Fukushima K."/>
        </authorList>
    </citation>
    <scope>NUCLEOTIDE SEQUENCE</scope>
    <source>
        <strain evidence="21">SING2019-196</strain>
    </source>
</reference>
<feature type="domain" description="Gnk2-homologous" evidence="20">
    <location>
        <begin position="23"/>
        <end position="128"/>
    </location>
</feature>
<keyword evidence="4" id="KW-0597">Phosphoprotein</keyword>
<evidence type="ECO:0000256" key="16">
    <source>
        <dbReference type="ARBA" id="ARBA00023180"/>
    </source>
</evidence>
<dbReference type="GO" id="GO:0005634">
    <property type="term" value="C:nucleus"/>
    <property type="evidence" value="ECO:0007669"/>
    <property type="project" value="TreeGrafter"/>
</dbReference>
<dbReference type="GO" id="GO:0004674">
    <property type="term" value="F:protein serine/threonine kinase activity"/>
    <property type="evidence" value="ECO:0007669"/>
    <property type="project" value="UniProtKB-KW"/>
</dbReference>
<dbReference type="PANTHER" id="PTHR10943:SF2">
    <property type="entry name" value="26S PROTEASOME NON-ATPASE REGULATORY SUBUNIT 1"/>
    <property type="match status" value="1"/>
</dbReference>
<dbReference type="SUPFAM" id="SSF56112">
    <property type="entry name" value="Protein kinase-like (PK-like)"/>
    <property type="match status" value="1"/>
</dbReference>
<dbReference type="InterPro" id="IPR011009">
    <property type="entry name" value="Kinase-like_dom_sf"/>
</dbReference>
<dbReference type="Pfam" id="PF01657">
    <property type="entry name" value="Stress-antifung"/>
    <property type="match status" value="2"/>
</dbReference>
<evidence type="ECO:0000256" key="13">
    <source>
        <dbReference type="ARBA" id="ARBA00022989"/>
    </source>
</evidence>
<evidence type="ECO:0000256" key="8">
    <source>
        <dbReference type="ARBA" id="ARBA00022737"/>
    </source>
</evidence>
<evidence type="ECO:0000256" key="18">
    <source>
        <dbReference type="SAM" id="Phobius"/>
    </source>
</evidence>
<dbReference type="InterPro" id="IPR040623">
    <property type="entry name" value="RPN2_C"/>
</dbReference>
<evidence type="ECO:0000256" key="6">
    <source>
        <dbReference type="ARBA" id="ARBA00022692"/>
    </source>
</evidence>
<evidence type="ECO:0000256" key="7">
    <source>
        <dbReference type="ARBA" id="ARBA00022729"/>
    </source>
</evidence>
<evidence type="ECO:0000256" key="1">
    <source>
        <dbReference type="ARBA" id="ARBA00004167"/>
    </source>
</evidence>
<dbReference type="FunFam" id="1.10.510.10:FF:000343">
    <property type="entry name" value="Cysteine-rich receptor-like protein kinase 28"/>
    <property type="match status" value="1"/>
</dbReference>
<evidence type="ECO:0000259" key="20">
    <source>
        <dbReference type="PROSITE" id="PS51473"/>
    </source>
</evidence>
<keyword evidence="15" id="KW-0675">Receptor</keyword>